<feature type="signal peptide" evidence="1">
    <location>
        <begin position="1"/>
        <end position="21"/>
    </location>
</feature>
<dbReference type="eggNOG" id="KOG1217">
    <property type="taxonomic scope" value="Eukaryota"/>
</dbReference>
<reference evidence="3 4" key="1">
    <citation type="journal article" date="2009" name="Science">
        <title>Green evolution and dynamic adaptations revealed by genomes of the marine picoeukaryotes Micromonas.</title>
        <authorList>
            <person name="Worden A.Z."/>
            <person name="Lee J.H."/>
            <person name="Mock T."/>
            <person name="Rouze P."/>
            <person name="Simmons M.P."/>
            <person name="Aerts A.L."/>
            <person name="Allen A.E."/>
            <person name="Cuvelier M.L."/>
            <person name="Derelle E."/>
            <person name="Everett M.V."/>
            <person name="Foulon E."/>
            <person name="Grimwood J."/>
            <person name="Gundlach H."/>
            <person name="Henrissat B."/>
            <person name="Napoli C."/>
            <person name="McDonald S.M."/>
            <person name="Parker M.S."/>
            <person name="Rombauts S."/>
            <person name="Salamov A."/>
            <person name="Von Dassow P."/>
            <person name="Badger J.H."/>
            <person name="Coutinho P.M."/>
            <person name="Demir E."/>
            <person name="Dubchak I."/>
            <person name="Gentemann C."/>
            <person name="Eikrem W."/>
            <person name="Gready J.E."/>
            <person name="John U."/>
            <person name="Lanier W."/>
            <person name="Lindquist E.A."/>
            <person name="Lucas S."/>
            <person name="Mayer K.F."/>
            <person name="Moreau H."/>
            <person name="Not F."/>
            <person name="Otillar R."/>
            <person name="Panaud O."/>
            <person name="Pangilinan J."/>
            <person name="Paulsen I."/>
            <person name="Piegu B."/>
            <person name="Poliakov A."/>
            <person name="Robbens S."/>
            <person name="Schmutz J."/>
            <person name="Toulza E."/>
            <person name="Wyss T."/>
            <person name="Zelensky A."/>
            <person name="Zhou K."/>
            <person name="Armbrust E.V."/>
            <person name="Bhattacharya D."/>
            <person name="Goodenough U.W."/>
            <person name="Van de Peer Y."/>
            <person name="Grigoriev I.V."/>
        </authorList>
    </citation>
    <scope>NUCLEOTIDE SEQUENCE [LARGE SCALE GENOMIC DNA]</scope>
    <source>
        <strain evidence="4">RCC299 / NOUM17</strain>
    </source>
</reference>
<feature type="chain" id="PRO_5002909479" description="Tyrosine-protein kinase ephrin type A/B receptor-like domain-containing protein" evidence="1">
    <location>
        <begin position="22"/>
        <end position="329"/>
    </location>
</feature>
<dbReference type="EMBL" id="CP001576">
    <property type="protein sequence ID" value="ACO69790.1"/>
    <property type="molecule type" value="Genomic_DNA"/>
</dbReference>
<accession>C1FHB4</accession>
<dbReference type="Proteomes" id="UP000002009">
    <property type="component" value="Chromosome 10"/>
</dbReference>
<dbReference type="RefSeq" id="XP_002508532.1">
    <property type="nucleotide sequence ID" value="XM_002508486.1"/>
</dbReference>
<proteinExistence type="predicted"/>
<dbReference type="PANTHER" id="PTHR46967:SF1">
    <property type="entry name" value="KERATIN-ASSOCIATED PROTEIN 16-1-LIKE"/>
    <property type="match status" value="1"/>
</dbReference>
<protein>
    <recommendedName>
        <fullName evidence="2">Tyrosine-protein kinase ephrin type A/B receptor-like domain-containing protein</fullName>
    </recommendedName>
</protein>
<organism evidence="3 4">
    <name type="scientific">Micromonas commoda (strain RCC299 / NOUM17 / CCMP2709)</name>
    <name type="common">Picoplanktonic green alga</name>
    <dbReference type="NCBI Taxonomy" id="296587"/>
    <lineage>
        <taxon>Eukaryota</taxon>
        <taxon>Viridiplantae</taxon>
        <taxon>Chlorophyta</taxon>
        <taxon>Mamiellophyceae</taxon>
        <taxon>Mamiellales</taxon>
        <taxon>Mamiellaceae</taxon>
        <taxon>Micromonas</taxon>
    </lineage>
</organism>
<evidence type="ECO:0000259" key="2">
    <source>
        <dbReference type="Pfam" id="PF07699"/>
    </source>
</evidence>
<dbReference type="InParanoid" id="C1FHB4"/>
<dbReference type="Pfam" id="PF07699">
    <property type="entry name" value="Ephrin_rec_like"/>
    <property type="match status" value="2"/>
</dbReference>
<evidence type="ECO:0000313" key="4">
    <source>
        <dbReference type="Proteomes" id="UP000002009"/>
    </source>
</evidence>
<name>C1FHB4_MICCC</name>
<dbReference type="PANTHER" id="PTHR46967">
    <property type="entry name" value="INSULIN-LIKE GROWTH FACTOR BINDING PROTEIN,N-TERMINAL"/>
    <property type="match status" value="1"/>
</dbReference>
<feature type="domain" description="Tyrosine-protein kinase ephrin type A/B receptor-like" evidence="2">
    <location>
        <begin position="210"/>
        <end position="260"/>
    </location>
</feature>
<dbReference type="AlphaFoldDB" id="C1FHB4"/>
<dbReference type="Gene3D" id="2.10.50.10">
    <property type="entry name" value="Tumor Necrosis Factor Receptor, subunit A, domain 2"/>
    <property type="match status" value="3"/>
</dbReference>
<dbReference type="GeneID" id="8247091"/>
<dbReference type="OrthoDB" id="527488at2759"/>
<dbReference type="InterPro" id="IPR011641">
    <property type="entry name" value="Tyr-kin_ephrin_A/B_rcpt-like"/>
</dbReference>
<keyword evidence="1" id="KW-0732">Signal</keyword>
<dbReference type="SUPFAM" id="SSF57184">
    <property type="entry name" value="Growth factor receptor domain"/>
    <property type="match status" value="2"/>
</dbReference>
<keyword evidence="4" id="KW-1185">Reference proteome</keyword>
<dbReference type="InterPro" id="IPR009030">
    <property type="entry name" value="Growth_fac_rcpt_cys_sf"/>
</dbReference>
<evidence type="ECO:0000256" key="1">
    <source>
        <dbReference type="SAM" id="SignalP"/>
    </source>
</evidence>
<dbReference type="STRING" id="296587.C1FHB4"/>
<dbReference type="OMA" id="CQAGKCS"/>
<sequence length="329" mass="34857">MPPPLSQLLLLLAGFTRLVDAQGDCMPQGSVAIFMVYQAENPDSVFFSEDGCLAGGGRGTGCCAGAQCRVCEPNQVTSAGGKLMRWNSCQCEPCPPGSVQFRVGQNTCIECPAGWYQPVAGQTNCIQCPPGTFNPSRGRSATCSECPPGTYSKSSILAYREATTKLYRAADGTEFDDSAGATSCTECPAGTYQPSPRGRNADSCLPCPPGTYSNRGAAVCSPCPAGTYQPHEGMAGEEACLPCQAGKCSDSDGSEDCYQCCPIANLACDAYMKRAQGFYGTQWWYSNDGKTGQVPTDRYSDFLKALCRRGCTKFGVVNWCVTGTCSITE</sequence>
<dbReference type="KEGG" id="mis:MICPUN_109052"/>
<gene>
    <name evidence="3" type="ORF">MICPUN_109052</name>
</gene>
<feature type="domain" description="Tyrosine-protein kinase ephrin type A/B receptor-like" evidence="2">
    <location>
        <begin position="103"/>
        <end position="138"/>
    </location>
</feature>
<dbReference type="SMART" id="SM01411">
    <property type="entry name" value="Ephrin_rec_like"/>
    <property type="match status" value="2"/>
</dbReference>
<evidence type="ECO:0000313" key="3">
    <source>
        <dbReference type="EMBL" id="ACO69790.1"/>
    </source>
</evidence>